<dbReference type="Pfam" id="PF08240">
    <property type="entry name" value="ADH_N"/>
    <property type="match status" value="1"/>
</dbReference>
<evidence type="ECO:0000256" key="5">
    <source>
        <dbReference type="ARBA" id="ARBA00023002"/>
    </source>
</evidence>
<dbReference type="InterPro" id="IPR013149">
    <property type="entry name" value="ADH-like_C"/>
</dbReference>
<dbReference type="InterPro" id="IPR011032">
    <property type="entry name" value="GroES-like_sf"/>
</dbReference>
<dbReference type="InterPro" id="IPR002328">
    <property type="entry name" value="ADH_Zn_CS"/>
</dbReference>
<dbReference type="STRING" id="196109.A0A136JK83"/>
<dbReference type="InterPro" id="IPR013154">
    <property type="entry name" value="ADH-like_N"/>
</dbReference>
<reference evidence="10" key="1">
    <citation type="submission" date="2016-02" db="EMBL/GenBank/DDBJ databases">
        <title>Draft genome sequence of Microdochium bolleyi, a fungal endophyte of beachgrass.</title>
        <authorList>
            <consortium name="DOE Joint Genome Institute"/>
            <person name="David A.S."/>
            <person name="May G."/>
            <person name="Haridas S."/>
            <person name="Lim J."/>
            <person name="Wang M."/>
            <person name="Labutti K."/>
            <person name="Lipzen A."/>
            <person name="Barry K."/>
            <person name="Grigoriev I.V."/>
        </authorList>
    </citation>
    <scope>NUCLEOTIDE SEQUENCE [LARGE SCALE GENOMIC DNA]</scope>
    <source>
        <strain evidence="10">J235TASD1</strain>
    </source>
</reference>
<evidence type="ECO:0000256" key="4">
    <source>
        <dbReference type="ARBA" id="ARBA00022833"/>
    </source>
</evidence>
<dbReference type="CDD" id="cd08297">
    <property type="entry name" value="CAD3"/>
    <property type="match status" value="1"/>
</dbReference>
<comment type="cofactor">
    <cofactor evidence="1 7">
        <name>Zn(2+)</name>
        <dbReference type="ChEBI" id="CHEBI:29105"/>
    </cofactor>
</comment>
<keyword evidence="6" id="KW-0520">NAD</keyword>
<dbReference type="Pfam" id="PF00107">
    <property type="entry name" value="ADH_zinc_N"/>
    <property type="match status" value="1"/>
</dbReference>
<keyword evidence="5" id="KW-0560">Oxidoreductase</keyword>
<dbReference type="FunFam" id="3.40.50.720:FF:000039">
    <property type="entry name" value="Alcohol dehydrogenase AdhP"/>
    <property type="match status" value="1"/>
</dbReference>
<dbReference type="GO" id="GO:0004022">
    <property type="term" value="F:alcohol dehydrogenase (NAD+) activity"/>
    <property type="evidence" value="ECO:0007669"/>
    <property type="project" value="TreeGrafter"/>
</dbReference>
<dbReference type="EMBL" id="KQ964245">
    <property type="protein sequence ID" value="KXJ97561.1"/>
    <property type="molecule type" value="Genomic_DNA"/>
</dbReference>
<keyword evidence="4 7" id="KW-0862">Zinc</keyword>
<dbReference type="AlphaFoldDB" id="A0A136JK83"/>
<dbReference type="OrthoDB" id="1879366at2759"/>
<dbReference type="SMART" id="SM00829">
    <property type="entry name" value="PKS_ER"/>
    <property type="match status" value="1"/>
</dbReference>
<keyword evidence="10" id="KW-1185">Reference proteome</keyword>
<evidence type="ECO:0000256" key="7">
    <source>
        <dbReference type="RuleBase" id="RU361277"/>
    </source>
</evidence>
<dbReference type="PROSITE" id="PS01162">
    <property type="entry name" value="QOR_ZETA_CRYSTAL"/>
    <property type="match status" value="1"/>
</dbReference>
<evidence type="ECO:0000256" key="1">
    <source>
        <dbReference type="ARBA" id="ARBA00001947"/>
    </source>
</evidence>
<evidence type="ECO:0000259" key="8">
    <source>
        <dbReference type="SMART" id="SM00829"/>
    </source>
</evidence>
<dbReference type="Proteomes" id="UP000070501">
    <property type="component" value="Unassembled WGS sequence"/>
</dbReference>
<dbReference type="SUPFAM" id="SSF51735">
    <property type="entry name" value="NAD(P)-binding Rossmann-fold domains"/>
    <property type="match status" value="1"/>
</dbReference>
<dbReference type="PROSITE" id="PS00059">
    <property type="entry name" value="ADH_ZINC"/>
    <property type="match status" value="1"/>
</dbReference>
<sequence length="360" mass="37843">MGDAGATYKAVIYADPPSTKTEVVDLSVPEPGVGEVLVRLHYSGVCHTDYSFCTSGFEGLPPTLKGQVGGHEGVGEVVKLGPGVSVPAVGTRVGIKYAADACLNCEPCLLGGETSCTQVKISGFYTPGTFQQYCLTSAKYATVVPDGLPSDAAAPLMCAGISVYSGLTRGGVKPGDWVLVTGAGGGLGHLGVQYARALGARVLAVDHGSKEALCRSLGADEFVDFTQYPRDDPPSPESKMATRIRELTQGGCKVALMCASSSATYEHAMFWLRFRGTIVCLGVPDNAATMAGNPAFFLASELRLIGVKTANRQEAVEALALAAKGAIKTHFQVRPMEELTQVFEEMEEGKLQGRVVLDLR</sequence>
<dbReference type="GO" id="GO:0005737">
    <property type="term" value="C:cytoplasm"/>
    <property type="evidence" value="ECO:0007669"/>
    <property type="project" value="TreeGrafter"/>
</dbReference>
<evidence type="ECO:0000256" key="2">
    <source>
        <dbReference type="ARBA" id="ARBA00008072"/>
    </source>
</evidence>
<accession>A0A136JK83</accession>
<keyword evidence="3 7" id="KW-0479">Metal-binding</keyword>
<dbReference type="InterPro" id="IPR020843">
    <property type="entry name" value="ER"/>
</dbReference>
<dbReference type="InterPro" id="IPR002364">
    <property type="entry name" value="Quin_OxRdtase/zeta-crystal_CS"/>
</dbReference>
<dbReference type="GO" id="GO:0008270">
    <property type="term" value="F:zinc ion binding"/>
    <property type="evidence" value="ECO:0007669"/>
    <property type="project" value="InterPro"/>
</dbReference>
<feature type="domain" description="Enoyl reductase (ER)" evidence="8">
    <location>
        <begin position="14"/>
        <end position="357"/>
    </location>
</feature>
<evidence type="ECO:0000313" key="10">
    <source>
        <dbReference type="Proteomes" id="UP000070501"/>
    </source>
</evidence>
<dbReference type="InParanoid" id="A0A136JK83"/>
<gene>
    <name evidence="9" type="ORF">Micbo1qcDRAFT_8677</name>
</gene>
<name>A0A136JK83_9PEZI</name>
<proteinExistence type="inferred from homology"/>
<evidence type="ECO:0000313" key="9">
    <source>
        <dbReference type="EMBL" id="KXJ97561.1"/>
    </source>
</evidence>
<organism evidence="9 10">
    <name type="scientific">Microdochium bolleyi</name>
    <dbReference type="NCBI Taxonomy" id="196109"/>
    <lineage>
        <taxon>Eukaryota</taxon>
        <taxon>Fungi</taxon>
        <taxon>Dikarya</taxon>
        <taxon>Ascomycota</taxon>
        <taxon>Pezizomycotina</taxon>
        <taxon>Sordariomycetes</taxon>
        <taxon>Xylariomycetidae</taxon>
        <taxon>Xylariales</taxon>
        <taxon>Microdochiaceae</taxon>
        <taxon>Microdochium</taxon>
    </lineage>
</organism>
<dbReference type="Gene3D" id="3.40.50.720">
    <property type="entry name" value="NAD(P)-binding Rossmann-like Domain"/>
    <property type="match status" value="1"/>
</dbReference>
<dbReference type="PANTHER" id="PTHR42940">
    <property type="entry name" value="ALCOHOL DEHYDROGENASE 1-RELATED"/>
    <property type="match status" value="1"/>
</dbReference>
<dbReference type="PANTHER" id="PTHR42940:SF5">
    <property type="entry name" value="ALCOHOL DEHYDROGENASE 2"/>
    <property type="match status" value="1"/>
</dbReference>
<evidence type="ECO:0000256" key="3">
    <source>
        <dbReference type="ARBA" id="ARBA00022723"/>
    </source>
</evidence>
<dbReference type="SUPFAM" id="SSF50129">
    <property type="entry name" value="GroES-like"/>
    <property type="match status" value="1"/>
</dbReference>
<dbReference type="Gene3D" id="3.90.180.10">
    <property type="entry name" value="Medium-chain alcohol dehydrogenases, catalytic domain"/>
    <property type="match status" value="1"/>
</dbReference>
<protein>
    <submittedName>
        <fullName evidence="9">Alcohol dehydrogenase</fullName>
    </submittedName>
</protein>
<dbReference type="InterPro" id="IPR036291">
    <property type="entry name" value="NAD(P)-bd_dom_sf"/>
</dbReference>
<evidence type="ECO:0000256" key="6">
    <source>
        <dbReference type="ARBA" id="ARBA00023027"/>
    </source>
</evidence>
<comment type="similarity">
    <text evidence="2 7">Belongs to the zinc-containing alcohol dehydrogenase family.</text>
</comment>